<gene>
    <name evidence="6" type="primary">arp_1</name>
    <name evidence="5" type="synonym">arp_2</name>
    <name evidence="5" type="ORF">Lstg_1833</name>
    <name evidence="6" type="ORF">NCTC11991_01257</name>
</gene>
<name>A0A378L9W7_9GAMM</name>
<keyword evidence="1" id="KW-0677">Repeat</keyword>
<evidence type="ECO:0000256" key="3">
    <source>
        <dbReference type="PROSITE-ProRule" id="PRU00023"/>
    </source>
</evidence>
<feature type="coiled-coil region" evidence="4">
    <location>
        <begin position="212"/>
        <end position="280"/>
    </location>
</feature>
<dbReference type="PANTHER" id="PTHR24123">
    <property type="entry name" value="ANKYRIN REPEAT-CONTAINING"/>
    <property type="match status" value="1"/>
</dbReference>
<feature type="repeat" description="ANK" evidence="3">
    <location>
        <begin position="987"/>
        <end position="1013"/>
    </location>
</feature>
<dbReference type="Pfam" id="PF12796">
    <property type="entry name" value="Ank_2"/>
    <property type="match status" value="4"/>
</dbReference>
<evidence type="ECO:0000256" key="2">
    <source>
        <dbReference type="ARBA" id="ARBA00023043"/>
    </source>
</evidence>
<dbReference type="SUPFAM" id="SSF48403">
    <property type="entry name" value="Ankyrin repeat"/>
    <property type="match status" value="3"/>
</dbReference>
<dbReference type="InterPro" id="IPR002110">
    <property type="entry name" value="Ankyrin_rpt"/>
</dbReference>
<dbReference type="SMART" id="SM00248">
    <property type="entry name" value="ANK"/>
    <property type="match status" value="13"/>
</dbReference>
<keyword evidence="7" id="KW-1185">Reference proteome</keyword>
<feature type="repeat" description="ANK" evidence="3">
    <location>
        <begin position="736"/>
        <end position="768"/>
    </location>
</feature>
<feature type="repeat" description="ANK" evidence="3">
    <location>
        <begin position="701"/>
        <end position="733"/>
    </location>
</feature>
<dbReference type="STRING" id="460.Lstg_1833"/>
<reference evidence="6 8" key="2">
    <citation type="submission" date="2018-06" db="EMBL/GenBank/DDBJ databases">
        <authorList>
            <consortium name="Pathogen Informatics"/>
            <person name="Doyle S."/>
        </authorList>
    </citation>
    <scope>NUCLEOTIDE SEQUENCE [LARGE SCALE GENOMIC DNA]</scope>
    <source>
        <strain evidence="6 8">NCTC11991</strain>
    </source>
</reference>
<reference evidence="5 7" key="1">
    <citation type="submission" date="2015-11" db="EMBL/GenBank/DDBJ databases">
        <title>Genomic analysis of 38 Legionella species identifies large and diverse effector repertoires.</title>
        <authorList>
            <person name="Burstein D."/>
            <person name="Amaro F."/>
            <person name="Zusman T."/>
            <person name="Lifshitz Z."/>
            <person name="Cohen O."/>
            <person name="Gilbert J.A."/>
            <person name="Pupko T."/>
            <person name="Shuman H.A."/>
            <person name="Segal G."/>
        </authorList>
    </citation>
    <scope>NUCLEOTIDE SEQUENCE [LARGE SCALE GENOMIC DNA]</scope>
    <source>
        <strain evidence="5 7">SC-18-C9</strain>
    </source>
</reference>
<feature type="repeat" description="ANK" evidence="3">
    <location>
        <begin position="852"/>
        <end position="884"/>
    </location>
</feature>
<evidence type="ECO:0000256" key="1">
    <source>
        <dbReference type="ARBA" id="ARBA00022737"/>
    </source>
</evidence>
<dbReference type="PROSITE" id="PS50297">
    <property type="entry name" value="ANK_REP_REGION"/>
    <property type="match status" value="3"/>
</dbReference>
<proteinExistence type="predicted"/>
<dbReference type="InterPro" id="IPR036770">
    <property type="entry name" value="Ankyrin_rpt-contain_sf"/>
</dbReference>
<dbReference type="EMBL" id="UGOY01000001">
    <property type="protein sequence ID" value="STY22668.1"/>
    <property type="molecule type" value="Genomic_DNA"/>
</dbReference>
<keyword evidence="4" id="KW-0175">Coiled coil</keyword>
<accession>A0A378L9W7</accession>
<protein>
    <submittedName>
        <fullName evidence="6">Ankyrin repeat protein</fullName>
    </submittedName>
</protein>
<dbReference type="RefSeq" id="WP_058477383.1">
    <property type="nucleotide sequence ID" value="NZ_CAAAIO010000018.1"/>
</dbReference>
<dbReference type="Gene3D" id="1.25.40.20">
    <property type="entry name" value="Ankyrin repeat-containing domain"/>
    <property type="match status" value="4"/>
</dbReference>
<feature type="repeat" description="ANK" evidence="3">
    <location>
        <begin position="885"/>
        <end position="917"/>
    </location>
</feature>
<feature type="repeat" description="ANK" evidence="3">
    <location>
        <begin position="595"/>
        <end position="627"/>
    </location>
</feature>
<dbReference type="Proteomes" id="UP000054820">
    <property type="component" value="Unassembled WGS sequence"/>
</dbReference>
<organism evidence="6 8">
    <name type="scientific">Legionella steigerwaltii</name>
    <dbReference type="NCBI Taxonomy" id="460"/>
    <lineage>
        <taxon>Bacteria</taxon>
        <taxon>Pseudomonadati</taxon>
        <taxon>Pseudomonadota</taxon>
        <taxon>Gammaproteobacteria</taxon>
        <taxon>Legionellales</taxon>
        <taxon>Legionellaceae</taxon>
        <taxon>Legionella</taxon>
    </lineage>
</organism>
<evidence type="ECO:0000313" key="8">
    <source>
        <dbReference type="Proteomes" id="UP000255110"/>
    </source>
</evidence>
<dbReference type="PANTHER" id="PTHR24123:SF134">
    <property type="entry name" value="PFS DOMAIN-CONTAINING PROTEIN"/>
    <property type="match status" value="1"/>
</dbReference>
<keyword evidence="2 3" id="KW-0040">ANK repeat</keyword>
<evidence type="ECO:0000313" key="5">
    <source>
        <dbReference type="EMBL" id="KTD77476.1"/>
    </source>
</evidence>
<dbReference type="AlphaFoldDB" id="A0A378L9W7"/>
<feature type="repeat" description="ANK" evidence="3">
    <location>
        <begin position="953"/>
        <end position="986"/>
    </location>
</feature>
<dbReference type="PROSITE" id="PS50088">
    <property type="entry name" value="ANK_REPEAT"/>
    <property type="match status" value="8"/>
</dbReference>
<sequence length="1268" mass="142922">MANINLINQMIGFIITEYDASQPQKFQEALYTVTKKSDFNRRVPKELIKEIADLKNGNYKPGQLFKELKATITHHSINFKVGDYGFDEQLYAELLAFCKLACFMEGGTYPEIYAYKLAIIFGDKDKAFAYLNGHYKQSQAQRPLQEACFFDLPEDDDWDLLTWRKIFAEQMQNRAFIKSGVITHAGAVQHELVTNQDNNIALAYDQDIVTSFQELQEKKDVNQKEYRQIEGQIIEIRKKMNAATKEAKSENIIEGLKKTLKEKQNALTTLKNQGRLIEKQLNSIRDQHPLLEEVKVAKLIETALNLKYKNAAQDKDAARLFHQYGISQYIFDDYLSLKSKAKSSDEHIPPIFVDGKDFDCPGYYMIKLKEDDPKGPVLGYITGCCQSLGSNGDACARHGVTSEQGGFYVLCKGKPPHDGDSRAVSPKDIIAQSWAWGGEGNVLVFDSVESQNNIRSVRKNQIIISKMYAALALRLIEKGKSAVNVGVGGFAATPSVVGYSINEQEESVLPVDHRGYQDSAVQRILAHSEYPLYSEFFIHTDEAISKYFAFPPEKKARYDVKNIMQILLKIANPEQMEHFLEGLRQENLDISAFLKENSSLVDCAEFGNAELISLLIKYGADVHSRTNLGVVALHRGVRGPGGAELVTALLNHGADIFAVDDQDQTVLELEPYDVGSIFPILDVWYKKIKSGDLDINHADHHGNTLLMYAASFGAHHLMRELLKKGSGINIDQVNDRGETALHHSVLQNQKESLKLLSKKGSDTSIQTKNNETALHLAVKSHNQELISLLVRKMPTLLSAGTENENILEFAAKHHSKYYDNLNYSRHIPTLIREWMSQINKRRQSDIDAQDKKGNTLLMWAIEYSPTDVAEQLLDLGADATLVNAKKETALMHAVVHQKTDIIPKLIHCGADIFAVDEQGNSALDKITNNNFSVLTPLLEEWSQGEKRHKTDLHGKNLLMWAAQAGRQEIFLDLLQEGLIDINAKDDKGNTALHYAVAYGRYDFVVELLQRGANEKEISVDNKMPIDWAYSNKLNKIGIYLIDSWLEKVQEKKGTSEEKDQLLIYAVKFQYQNVIDKLIDQGIGPFTSKDHFGKTALDYADDEMRKKLLSKAAETLSDINAQDINGKTIVMRAIETVDVALVQKLIGQGADLFTIKDNLGKTAFDHAMDKPRAISQIFPILMEQLIKQKNFDMKTPFFLGRTALMMASMYAFNEFIPALLEQNSDVNQKDDQGYTALDLAEEYEGDDETKDLLTNYNIDHHITLNFNST</sequence>
<dbReference type="Proteomes" id="UP000255110">
    <property type="component" value="Unassembled WGS sequence"/>
</dbReference>
<dbReference type="InterPro" id="IPR051165">
    <property type="entry name" value="Multifunctional_ANK_Repeat"/>
</dbReference>
<evidence type="ECO:0000256" key="4">
    <source>
        <dbReference type="SAM" id="Coils"/>
    </source>
</evidence>
<evidence type="ECO:0000313" key="6">
    <source>
        <dbReference type="EMBL" id="STY22668.1"/>
    </source>
</evidence>
<evidence type="ECO:0000313" key="7">
    <source>
        <dbReference type="Proteomes" id="UP000054820"/>
    </source>
</evidence>
<dbReference type="EMBL" id="LNYZ01000013">
    <property type="protein sequence ID" value="KTD77476.1"/>
    <property type="molecule type" value="Genomic_DNA"/>
</dbReference>
<feature type="repeat" description="ANK" evidence="3">
    <location>
        <begin position="1198"/>
        <end position="1230"/>
    </location>
</feature>